<dbReference type="PANTHER" id="PTHR43792">
    <property type="entry name" value="GNAT FAMILY, PUTATIVE (AFU_ORTHOLOGUE AFUA_3G00765)-RELATED-RELATED"/>
    <property type="match status" value="1"/>
</dbReference>
<accession>A0ABP5HJW6</accession>
<dbReference type="PANTHER" id="PTHR43792:SF16">
    <property type="entry name" value="N-ACETYLTRANSFERASE DOMAIN-CONTAINING PROTEIN"/>
    <property type="match status" value="1"/>
</dbReference>
<reference evidence="3" key="1">
    <citation type="journal article" date="2019" name="Int. J. Syst. Evol. Microbiol.">
        <title>The Global Catalogue of Microorganisms (GCM) 10K type strain sequencing project: providing services to taxonomists for standard genome sequencing and annotation.</title>
        <authorList>
            <consortium name="The Broad Institute Genomics Platform"/>
            <consortium name="The Broad Institute Genome Sequencing Center for Infectious Disease"/>
            <person name="Wu L."/>
            <person name="Ma J."/>
        </authorList>
    </citation>
    <scope>NUCLEOTIDE SEQUENCE [LARGE SCALE GENOMIC DNA]</scope>
    <source>
        <strain evidence="3">JCM 15749</strain>
    </source>
</reference>
<protein>
    <recommendedName>
        <fullName evidence="1">N-acetyltransferase domain-containing protein</fullName>
    </recommendedName>
</protein>
<dbReference type="EMBL" id="BAAAPY010000006">
    <property type="protein sequence ID" value="GAA2079617.1"/>
    <property type="molecule type" value="Genomic_DNA"/>
</dbReference>
<name>A0ABP5HJW6_9ACTN</name>
<sequence>MPVNPDTWGLRPLVDDDVDDVHAIVSDPDTWVHEPGGCFERVERSGALVREAVASWRAEGLGPWAVLVADELVGLGGVTPMTRWWDLGARLSPHVWGHGLATWVVEVALGAAHRTKPDWPVVARSSSTNPASGRACENGGLAPVHVEPWPDGTSCVVHADRPLERDLLRTVLALG</sequence>
<dbReference type="InterPro" id="IPR051531">
    <property type="entry name" value="N-acetyltransferase"/>
</dbReference>
<dbReference type="Proteomes" id="UP001501480">
    <property type="component" value="Unassembled WGS sequence"/>
</dbReference>
<dbReference type="Pfam" id="PF13302">
    <property type="entry name" value="Acetyltransf_3"/>
    <property type="match status" value="1"/>
</dbReference>
<feature type="domain" description="N-acetyltransferase" evidence="1">
    <location>
        <begin position="10"/>
        <end position="140"/>
    </location>
</feature>
<gene>
    <name evidence="2" type="ORF">GCM10009821_19770</name>
</gene>
<dbReference type="SUPFAM" id="SSF55729">
    <property type="entry name" value="Acyl-CoA N-acyltransferases (Nat)"/>
    <property type="match status" value="1"/>
</dbReference>
<proteinExistence type="predicted"/>
<dbReference type="InterPro" id="IPR000182">
    <property type="entry name" value="GNAT_dom"/>
</dbReference>
<organism evidence="2 3">
    <name type="scientific">Aeromicrobium halocynthiae</name>
    <dbReference type="NCBI Taxonomy" id="560557"/>
    <lineage>
        <taxon>Bacteria</taxon>
        <taxon>Bacillati</taxon>
        <taxon>Actinomycetota</taxon>
        <taxon>Actinomycetes</taxon>
        <taxon>Propionibacteriales</taxon>
        <taxon>Nocardioidaceae</taxon>
        <taxon>Aeromicrobium</taxon>
    </lineage>
</organism>
<evidence type="ECO:0000313" key="2">
    <source>
        <dbReference type="EMBL" id="GAA2079617.1"/>
    </source>
</evidence>
<keyword evidence="3" id="KW-1185">Reference proteome</keyword>
<dbReference type="Gene3D" id="3.40.630.30">
    <property type="match status" value="1"/>
</dbReference>
<dbReference type="InterPro" id="IPR016181">
    <property type="entry name" value="Acyl_CoA_acyltransferase"/>
</dbReference>
<evidence type="ECO:0000313" key="3">
    <source>
        <dbReference type="Proteomes" id="UP001501480"/>
    </source>
</evidence>
<evidence type="ECO:0000259" key="1">
    <source>
        <dbReference type="Pfam" id="PF13302"/>
    </source>
</evidence>
<comment type="caution">
    <text evidence="2">The sequence shown here is derived from an EMBL/GenBank/DDBJ whole genome shotgun (WGS) entry which is preliminary data.</text>
</comment>